<gene>
    <name evidence="1" type="ORF">FISHEDRAFT_54930</name>
</gene>
<name>A0A0D7APZ6_9AGAR</name>
<protein>
    <submittedName>
        <fullName evidence="1">Uncharacterized protein</fullName>
    </submittedName>
</protein>
<evidence type="ECO:0000313" key="2">
    <source>
        <dbReference type="Proteomes" id="UP000054144"/>
    </source>
</evidence>
<accession>A0A0D7APZ6</accession>
<dbReference type="Proteomes" id="UP000054144">
    <property type="component" value="Unassembled WGS sequence"/>
</dbReference>
<keyword evidence="2" id="KW-1185">Reference proteome</keyword>
<dbReference type="EMBL" id="KN881586">
    <property type="protein sequence ID" value="KIY53814.1"/>
    <property type="molecule type" value="Genomic_DNA"/>
</dbReference>
<evidence type="ECO:0000313" key="1">
    <source>
        <dbReference type="EMBL" id="KIY53814.1"/>
    </source>
</evidence>
<proteinExistence type="predicted"/>
<organism evidence="1 2">
    <name type="scientific">Fistulina hepatica ATCC 64428</name>
    <dbReference type="NCBI Taxonomy" id="1128425"/>
    <lineage>
        <taxon>Eukaryota</taxon>
        <taxon>Fungi</taxon>
        <taxon>Dikarya</taxon>
        <taxon>Basidiomycota</taxon>
        <taxon>Agaricomycotina</taxon>
        <taxon>Agaricomycetes</taxon>
        <taxon>Agaricomycetidae</taxon>
        <taxon>Agaricales</taxon>
        <taxon>Fistulinaceae</taxon>
        <taxon>Fistulina</taxon>
    </lineage>
</organism>
<sequence>MPPPSTAPSPQTSPKLAFHLPDNLKGSLSSSNWGNALVPVQSAMLLVFVLTVAHNSRNTASHHLADMKTYLERDKRRYSIALRAPSPRARRAGLKTFDCVYIQQSLKDVKVEHAARGSHPTADLKRNADLKRDTSIQAQKRALHMTTGSSHFRGGLGQGLSHTRAVTTPMLMPHMATMADDDKSGAESDVTLSTNCGLSLDPTLHASAAPSPVATEHPNDNSDMVELYDALPTHELERIVVEARKTCDRLENIFAIAQAMLAR</sequence>
<dbReference type="AlphaFoldDB" id="A0A0D7APZ6"/>
<reference evidence="1 2" key="1">
    <citation type="journal article" date="2015" name="Fungal Genet. Biol.">
        <title>Evolution of novel wood decay mechanisms in Agaricales revealed by the genome sequences of Fistulina hepatica and Cylindrobasidium torrendii.</title>
        <authorList>
            <person name="Floudas D."/>
            <person name="Held B.W."/>
            <person name="Riley R."/>
            <person name="Nagy L.G."/>
            <person name="Koehler G."/>
            <person name="Ransdell A.S."/>
            <person name="Younus H."/>
            <person name="Chow J."/>
            <person name="Chiniquy J."/>
            <person name="Lipzen A."/>
            <person name="Tritt A."/>
            <person name="Sun H."/>
            <person name="Haridas S."/>
            <person name="LaButti K."/>
            <person name="Ohm R.A."/>
            <person name="Kues U."/>
            <person name="Blanchette R.A."/>
            <person name="Grigoriev I.V."/>
            <person name="Minto R.E."/>
            <person name="Hibbett D.S."/>
        </authorList>
    </citation>
    <scope>NUCLEOTIDE SEQUENCE [LARGE SCALE GENOMIC DNA]</scope>
    <source>
        <strain evidence="1 2">ATCC 64428</strain>
    </source>
</reference>